<dbReference type="InterPro" id="IPR008635">
    <property type="entry name" value="Coiled_stalk_dom"/>
</dbReference>
<feature type="domain" description="Trimeric autotransporter adhesin YadA-like C-terminal membrane anchor" evidence="13">
    <location>
        <begin position="864"/>
        <end position="924"/>
    </location>
</feature>
<evidence type="ECO:0000259" key="14">
    <source>
        <dbReference type="Pfam" id="PF05658"/>
    </source>
</evidence>
<keyword evidence="9" id="KW-0472">Membrane</keyword>
<name>A0A378PIC9_9GAMM</name>
<evidence type="ECO:0000256" key="5">
    <source>
        <dbReference type="ARBA" id="ARBA00022452"/>
    </source>
</evidence>
<gene>
    <name evidence="17" type="ORF">NCTC11227_00509</name>
</gene>
<organism evidence="17 18">
    <name type="scientific">Moraxella ovis</name>
    <dbReference type="NCBI Taxonomy" id="29433"/>
    <lineage>
        <taxon>Bacteria</taxon>
        <taxon>Pseudomonadati</taxon>
        <taxon>Pseudomonadota</taxon>
        <taxon>Gammaproteobacteria</taxon>
        <taxon>Moraxellales</taxon>
        <taxon>Moraxellaceae</taxon>
        <taxon>Moraxella</taxon>
    </lineage>
</organism>
<dbReference type="InterPro" id="IPR045584">
    <property type="entry name" value="Pilin-like"/>
</dbReference>
<dbReference type="AlphaFoldDB" id="A0A378PIC9"/>
<keyword evidence="5" id="KW-1134">Transmembrane beta strand</keyword>
<dbReference type="InterPro" id="IPR005594">
    <property type="entry name" value="YadA_C"/>
</dbReference>
<dbReference type="Gene3D" id="2.150.10.10">
    <property type="entry name" value="Serralysin-like metalloprotease, C-terminal"/>
    <property type="match status" value="1"/>
</dbReference>
<sequence length="924" mass="97720">MLIGFEANDSNIDGLTEVSKISQIRSEVLLRDSFFAVKTKKQTYEDPLALAPSIGRHLHFSQISILSKLQDYTVESRNLISSTEIQEFRKFKSAVDNKYNNIDWEDASAAIDMAKYKDSFDKVISYLDEVDEVVNTYSEIIKEAAKPNADRSRINILTEHLMASKKQVLAKAADPTNYIFGMTVQDSDKGAEYIAAVKSSYDHAIGRINSELKLYNDKDELIVEATQKAKKTQAEYDAAQRAVDNLKKQIGAIDDKIKDINLTAEDEGINDTKNDKQKELEDAEAKKAELEDELATKEKEAQDAKAALDNADLTDKGQRGIAHGHNAFASGVDAIAIGTNSTATRTNAIAIGADAKASGVDAIAIGAGTTVTGQESIAIGKGHTVTGNNSTVIGDPNTVSGNNVFVGGNNNTVESDNVMVIGNNVNVADGLDNAVVLGNNSAPAVASPTASIEIRGTTHNFAGTNPTSTVSVGSVGNERQITNVAAGRVTDSSTDAINGSQLYAVTDALNNLTIKTGDMSWIVSADGNSYTKTVKNAEEVKFIGQNGILITGGNNGITREITVKGTLFETKTNKDGSYTITITQPNGDKEDLIIKNGEPGLQGLTGPQGPQGLKGDTGPKGKDGRDAAAEVLAGENTVVEKVVTTLDNGDINTTYTMHADKTTVTQGDGITITHTATKNDAGVTVNDYKVEIDQPTKDKIQKGIDDAETADAKAVRAQQTADANTVTINKGFDVKTQDGTSTNYQLGDTVTITGGSNTLTKTDGGNVVVHLNDDIGVNSVKANQVTVGPVNITNEGINAGNTTIANVAPGRIAADSTDAVNGSQLLGVYNHVDSSINNMKTYINNVEDQLEAGIAGNNAAASLPQVMMPGKSMVAVALGGYRDKNAVAVGYSRLSDNGRYTLKSHLNADTEKNLGYGIGMGFTW</sequence>
<reference evidence="17 18" key="1">
    <citation type="submission" date="2018-06" db="EMBL/GenBank/DDBJ databases">
        <authorList>
            <consortium name="Pathogen Informatics"/>
            <person name="Doyle S."/>
        </authorList>
    </citation>
    <scope>NUCLEOTIDE SEQUENCE [LARGE SCALE GENOMIC DNA]</scope>
    <source>
        <strain evidence="17 18">NCTC11227</strain>
    </source>
</reference>
<feature type="domain" description="Trimeric autotransporter adhesin YadA-like head" evidence="14">
    <location>
        <begin position="357"/>
        <end position="382"/>
    </location>
</feature>
<dbReference type="Gene3D" id="1.20.5.170">
    <property type="match status" value="2"/>
</dbReference>
<dbReference type="Gene3D" id="1.20.5.320">
    <property type="entry name" value="6-Phosphogluconate Dehydrogenase, domain 3"/>
    <property type="match status" value="1"/>
</dbReference>
<dbReference type="Pfam" id="PF03895">
    <property type="entry name" value="YadA_anchor"/>
    <property type="match status" value="1"/>
</dbReference>
<dbReference type="Pfam" id="PF19079">
    <property type="entry name" value="CFSR"/>
    <property type="match status" value="1"/>
</dbReference>
<evidence type="ECO:0000256" key="7">
    <source>
        <dbReference type="ARBA" id="ARBA00022729"/>
    </source>
</evidence>
<keyword evidence="10" id="KW-0998">Cell outer membrane</keyword>
<evidence type="ECO:0000256" key="4">
    <source>
        <dbReference type="ARBA" id="ARBA00022448"/>
    </source>
</evidence>
<feature type="region of interest" description="Disordered" evidence="12">
    <location>
        <begin position="597"/>
        <end position="625"/>
    </location>
</feature>
<feature type="domain" description="Trimeric autotransporter adhesin YadA-like stalk" evidence="15">
    <location>
        <begin position="804"/>
        <end position="846"/>
    </location>
</feature>
<proteinExistence type="inferred from homology"/>
<dbReference type="Proteomes" id="UP000255102">
    <property type="component" value="Unassembled WGS sequence"/>
</dbReference>
<evidence type="ECO:0000256" key="6">
    <source>
        <dbReference type="ARBA" id="ARBA00022692"/>
    </source>
</evidence>
<dbReference type="Pfam" id="PF18669">
    <property type="entry name" value="Trp_ring"/>
    <property type="match status" value="1"/>
</dbReference>
<dbReference type="InterPro" id="IPR011049">
    <property type="entry name" value="Serralysin-like_metalloprot_C"/>
</dbReference>
<evidence type="ECO:0000313" key="18">
    <source>
        <dbReference type="Proteomes" id="UP000255102"/>
    </source>
</evidence>
<evidence type="ECO:0000256" key="1">
    <source>
        <dbReference type="ARBA" id="ARBA00004241"/>
    </source>
</evidence>
<dbReference type="GO" id="GO:0009986">
    <property type="term" value="C:cell surface"/>
    <property type="evidence" value="ECO:0007669"/>
    <property type="project" value="UniProtKB-SubCell"/>
</dbReference>
<feature type="coiled-coil region" evidence="11">
    <location>
        <begin position="215"/>
        <end position="314"/>
    </location>
</feature>
<dbReference type="GO" id="GO:0015031">
    <property type="term" value="P:protein transport"/>
    <property type="evidence" value="ECO:0007669"/>
    <property type="project" value="UniProtKB-KW"/>
</dbReference>
<evidence type="ECO:0000256" key="11">
    <source>
        <dbReference type="SAM" id="Coils"/>
    </source>
</evidence>
<accession>A0A378PIC9</accession>
<dbReference type="CDD" id="cd12820">
    <property type="entry name" value="LbR_YadA-like"/>
    <property type="match status" value="1"/>
</dbReference>
<dbReference type="InterPro" id="IPR008640">
    <property type="entry name" value="Adhesin_Head_dom"/>
</dbReference>
<comment type="subcellular location">
    <subcellularLocation>
        <location evidence="2">Cell outer membrane</location>
    </subcellularLocation>
    <subcellularLocation>
        <location evidence="1">Cell surface</location>
    </subcellularLocation>
</comment>
<dbReference type="EMBL" id="UGPW01000001">
    <property type="protein sequence ID" value="STY86522.1"/>
    <property type="molecule type" value="Genomic_DNA"/>
</dbReference>
<dbReference type="RefSeq" id="WP_084260572.1">
    <property type="nucleotide sequence ID" value="NZ_CP011158.1"/>
</dbReference>
<evidence type="ECO:0000313" key="17">
    <source>
        <dbReference type="EMBL" id="STY86522.1"/>
    </source>
</evidence>
<evidence type="ECO:0000256" key="3">
    <source>
        <dbReference type="ARBA" id="ARBA00005848"/>
    </source>
</evidence>
<feature type="compositionally biased region" description="Low complexity" evidence="12">
    <location>
        <begin position="597"/>
        <end position="614"/>
    </location>
</feature>
<dbReference type="Gene3D" id="2.60.40.4050">
    <property type="match status" value="1"/>
</dbReference>
<evidence type="ECO:0000256" key="12">
    <source>
        <dbReference type="SAM" id="MobiDB-lite"/>
    </source>
</evidence>
<dbReference type="Gene3D" id="3.30.1300.30">
    <property type="entry name" value="GSPII I/J protein-like"/>
    <property type="match status" value="1"/>
</dbReference>
<keyword evidence="11" id="KW-0175">Coiled coil</keyword>
<dbReference type="InterPro" id="IPR026394">
    <property type="entry name" value="RPT_S_cricet"/>
</dbReference>
<keyword evidence="6" id="KW-0812">Transmembrane</keyword>
<evidence type="ECO:0000256" key="9">
    <source>
        <dbReference type="ARBA" id="ARBA00023136"/>
    </source>
</evidence>
<dbReference type="SUPFAM" id="SSF54523">
    <property type="entry name" value="Pili subunits"/>
    <property type="match status" value="1"/>
</dbReference>
<keyword evidence="8" id="KW-0653">Protein transport</keyword>
<dbReference type="Pfam" id="PF05658">
    <property type="entry name" value="YadA_head"/>
    <property type="match status" value="2"/>
</dbReference>
<dbReference type="Pfam" id="PF05662">
    <property type="entry name" value="YadA_stalk"/>
    <property type="match status" value="2"/>
</dbReference>
<feature type="domain" description="Trimeric autotransporter adhesin YadA-like stalk" evidence="15">
    <location>
        <begin position="480"/>
        <end position="513"/>
    </location>
</feature>
<evidence type="ECO:0000256" key="2">
    <source>
        <dbReference type="ARBA" id="ARBA00004442"/>
    </source>
</evidence>
<evidence type="ECO:0000259" key="15">
    <source>
        <dbReference type="Pfam" id="PF05662"/>
    </source>
</evidence>
<dbReference type="SUPFAM" id="SSF101967">
    <property type="entry name" value="Adhesin YadA, collagen-binding domain"/>
    <property type="match status" value="2"/>
</dbReference>
<evidence type="ECO:0000256" key="10">
    <source>
        <dbReference type="ARBA" id="ARBA00023237"/>
    </source>
</evidence>
<evidence type="ECO:0000256" key="8">
    <source>
        <dbReference type="ARBA" id="ARBA00022927"/>
    </source>
</evidence>
<protein>
    <submittedName>
        <fullName evidence="17">Streptococcal surface-anchored protein repeat, S. criceti family</fullName>
    </submittedName>
</protein>
<comment type="similarity">
    <text evidence="3">Belongs to the autotransporter-2 (AT-2) (TC 1.B.40) family.</text>
</comment>
<feature type="domain" description="Trimeric autotransporter adhesin Trp ring" evidence="16">
    <location>
        <begin position="519"/>
        <end position="564"/>
    </location>
</feature>
<evidence type="ECO:0000259" key="13">
    <source>
        <dbReference type="Pfam" id="PF03895"/>
    </source>
</evidence>
<dbReference type="STRING" id="29433.MOVS_02425"/>
<evidence type="ECO:0000259" key="16">
    <source>
        <dbReference type="Pfam" id="PF18669"/>
    </source>
</evidence>
<dbReference type="GO" id="GO:0009279">
    <property type="term" value="C:cell outer membrane"/>
    <property type="evidence" value="ECO:0007669"/>
    <property type="project" value="UniProtKB-SubCell"/>
</dbReference>
<feature type="domain" description="Trimeric autotransporter adhesin YadA-like head" evidence="14">
    <location>
        <begin position="329"/>
        <end position="355"/>
    </location>
</feature>
<keyword evidence="4" id="KW-0813">Transport</keyword>
<dbReference type="InterPro" id="IPR040482">
    <property type="entry name" value="Trp_ring"/>
</dbReference>
<keyword evidence="7" id="KW-0732">Signal</keyword>